<dbReference type="InterPro" id="IPR050739">
    <property type="entry name" value="MFP"/>
</dbReference>
<feature type="transmembrane region" description="Helical" evidence="2">
    <location>
        <begin position="33"/>
        <end position="55"/>
    </location>
</feature>
<keyword evidence="2" id="KW-0812">Transmembrane</keyword>
<reference evidence="4 5" key="1">
    <citation type="submission" date="2019-08" db="EMBL/GenBank/DDBJ databases">
        <title>Hyperibacter terrae gen. nov., sp. nov. and Hyperibacter viscosus sp. nov., two new members in the family Rhodospirillaceae isolated from the rhizosphere of Hypericum perforatum.</title>
        <authorList>
            <person name="Noviana Z."/>
        </authorList>
    </citation>
    <scope>NUCLEOTIDE SEQUENCE [LARGE SCALE GENOMIC DNA]</scope>
    <source>
        <strain evidence="4 5">R5913</strain>
    </source>
</reference>
<dbReference type="SUPFAM" id="SSF111369">
    <property type="entry name" value="HlyD-like secretion proteins"/>
    <property type="match status" value="2"/>
</dbReference>
<dbReference type="EMBL" id="CP042906">
    <property type="protein sequence ID" value="QEX18469.1"/>
    <property type="molecule type" value="Genomic_DNA"/>
</dbReference>
<dbReference type="GO" id="GO:0055085">
    <property type="term" value="P:transmembrane transport"/>
    <property type="evidence" value="ECO:0007669"/>
    <property type="project" value="InterPro"/>
</dbReference>
<evidence type="ECO:0000259" key="3">
    <source>
        <dbReference type="Pfam" id="PF25917"/>
    </source>
</evidence>
<keyword evidence="2" id="KW-1133">Transmembrane helix</keyword>
<dbReference type="PANTHER" id="PTHR30386">
    <property type="entry name" value="MEMBRANE FUSION SUBUNIT OF EMRAB-TOLC MULTIDRUG EFFLUX PUMP"/>
    <property type="match status" value="1"/>
</dbReference>
<keyword evidence="5" id="KW-1185">Reference proteome</keyword>
<protein>
    <submittedName>
        <fullName evidence="4">Multidrug resistance protein</fullName>
    </submittedName>
</protein>
<dbReference type="Proteomes" id="UP000326202">
    <property type="component" value="Chromosome"/>
</dbReference>
<dbReference type="InterPro" id="IPR058625">
    <property type="entry name" value="MdtA-like_BSH"/>
</dbReference>
<dbReference type="PRINTS" id="PR01490">
    <property type="entry name" value="RTXTOXIND"/>
</dbReference>
<sequence>MSPDALQPPANDAPPPAAAKAPSRWRRWSGLPLRIFVILLAAFLVASFAIEWNWWVGSSRLQSTDDAYLQSDLAPLGSRVSGYVRSVPVTDFQKVEAGDLLVEIVDDDYRAQVAQAGANVQATQAALANLAVQKQVQQAIIDQATANVAAAQSDLTRDSLESKRQQELLASHIAGTNQLVERAMAAMQRSQAAVDLSKAQLAQQRGQLTVLDTQELQARAQLAAQQAALDLAQISLRDTRILAPNRGVVGRRQVNPGQYVTSGMTVITLVPLPDVFVLANYKETQLTHMGVGQTAVVTVDSYPGVKLTGHVLAFAPATGSQFSLLPPDNATGNFTKVVQRVPVKITIDQPNPLSDLLRPGMSVIATVDTGSPIAANPAP</sequence>
<evidence type="ECO:0000256" key="1">
    <source>
        <dbReference type="SAM" id="MobiDB-lite"/>
    </source>
</evidence>
<dbReference type="Gene3D" id="1.10.287.470">
    <property type="entry name" value="Helix hairpin bin"/>
    <property type="match status" value="1"/>
</dbReference>
<dbReference type="Pfam" id="PF25917">
    <property type="entry name" value="BSH_RND"/>
    <property type="match status" value="1"/>
</dbReference>
<feature type="compositionally biased region" description="Low complexity" evidence="1">
    <location>
        <begin position="1"/>
        <end position="10"/>
    </location>
</feature>
<dbReference type="AlphaFoldDB" id="A0A5J6MM80"/>
<evidence type="ECO:0000313" key="4">
    <source>
        <dbReference type="EMBL" id="QEX18469.1"/>
    </source>
</evidence>
<feature type="region of interest" description="Disordered" evidence="1">
    <location>
        <begin position="1"/>
        <end position="21"/>
    </location>
</feature>
<dbReference type="Gene3D" id="2.40.30.170">
    <property type="match status" value="1"/>
</dbReference>
<keyword evidence="2" id="KW-0472">Membrane</keyword>
<organism evidence="4 5">
    <name type="scientific">Hypericibacter terrae</name>
    <dbReference type="NCBI Taxonomy" id="2602015"/>
    <lineage>
        <taxon>Bacteria</taxon>
        <taxon>Pseudomonadati</taxon>
        <taxon>Pseudomonadota</taxon>
        <taxon>Alphaproteobacteria</taxon>
        <taxon>Rhodospirillales</taxon>
        <taxon>Dongiaceae</taxon>
        <taxon>Hypericibacter</taxon>
    </lineage>
</organism>
<dbReference type="RefSeq" id="WP_151178625.1">
    <property type="nucleotide sequence ID" value="NZ_CP042906.1"/>
</dbReference>
<accession>A0A5J6MM80</accession>
<dbReference type="KEGG" id="htq:FRZ44_37760"/>
<dbReference type="PANTHER" id="PTHR30386:SF24">
    <property type="entry name" value="MULTIDRUG RESISTANCE EFFLUX PUMP"/>
    <property type="match status" value="1"/>
</dbReference>
<proteinExistence type="predicted"/>
<evidence type="ECO:0000256" key="2">
    <source>
        <dbReference type="SAM" id="Phobius"/>
    </source>
</evidence>
<feature type="domain" description="Multidrug resistance protein MdtA-like barrel-sandwich hybrid" evidence="3">
    <location>
        <begin position="75"/>
        <end position="266"/>
    </location>
</feature>
<dbReference type="OrthoDB" id="9811754at2"/>
<dbReference type="Gene3D" id="2.40.50.100">
    <property type="match status" value="1"/>
</dbReference>
<name>A0A5J6MM80_9PROT</name>
<evidence type="ECO:0000313" key="5">
    <source>
        <dbReference type="Proteomes" id="UP000326202"/>
    </source>
</evidence>
<gene>
    <name evidence="4" type="ORF">FRZ44_37760</name>
</gene>